<protein>
    <submittedName>
        <fullName evidence="1">Uncharacterized protein</fullName>
    </submittedName>
</protein>
<comment type="caution">
    <text evidence="1">The sequence shown here is derived from an EMBL/GenBank/DDBJ whole genome shotgun (WGS) entry which is preliminary data.</text>
</comment>
<evidence type="ECO:0000313" key="2">
    <source>
        <dbReference type="Proteomes" id="UP000186391"/>
    </source>
</evidence>
<keyword evidence="2" id="KW-1185">Reference proteome</keyword>
<dbReference type="OrthoDB" id="532080at2"/>
<proteinExistence type="predicted"/>
<accession>A0A1U7H3X0</accession>
<reference evidence="1 2" key="1">
    <citation type="submission" date="2016-11" db="EMBL/GenBank/DDBJ databases">
        <title>Draft Genome Sequences of Nine Cyanobacterial Strains from Diverse Habitats.</title>
        <authorList>
            <person name="Zhu T."/>
            <person name="Hou S."/>
            <person name="Lu X."/>
            <person name="Hess W.R."/>
        </authorList>
    </citation>
    <scope>NUCLEOTIDE SEQUENCE [LARGE SCALE GENOMIC DNA]</scope>
    <source>
        <strain evidence="1 2">NIES-592</strain>
    </source>
</reference>
<evidence type="ECO:0000313" key="1">
    <source>
        <dbReference type="EMBL" id="OKH15842.1"/>
    </source>
</evidence>
<name>A0A1U7H3X0_9CYAN</name>
<dbReference type="EMBL" id="MRCA01000002">
    <property type="protein sequence ID" value="OKH15842.1"/>
    <property type="molecule type" value="Genomic_DNA"/>
</dbReference>
<dbReference type="AlphaFoldDB" id="A0A1U7H3X0"/>
<organism evidence="1 2">
    <name type="scientific">Fischerella major NIES-592</name>
    <dbReference type="NCBI Taxonomy" id="210994"/>
    <lineage>
        <taxon>Bacteria</taxon>
        <taxon>Bacillati</taxon>
        <taxon>Cyanobacteriota</taxon>
        <taxon>Cyanophyceae</taxon>
        <taxon>Nostocales</taxon>
        <taxon>Hapalosiphonaceae</taxon>
        <taxon>Fischerella</taxon>
    </lineage>
</organism>
<sequence>MARSHRIKLCSQCNQPASVLYRIKHKEGGEWVFVCPQCWFSVSENNPFYVYGGTWKANKKR</sequence>
<gene>
    <name evidence="1" type="ORF">NIES592_07180</name>
</gene>
<dbReference type="Proteomes" id="UP000186391">
    <property type="component" value="Unassembled WGS sequence"/>
</dbReference>